<sequence>MAARLHALVVRSTAPEAAARFWADLLGRERDGTWVPPGDSPLGLRFEATDAPRQGPNPFHVHLTSNDRTQAETVERALALGAIHLDVGQLPDEPHVVLADPGGDELCVIPEGNRWLAGTGFLGELAADGTRDLGVFWSRALGWPLVHDEDGETAISPPGGGFTIAWGGEPLNAKHRPDRTYLELEVDDLDADVEDLVALGASVVRRRAGEVQLADPDGNEVRVRVGGQA</sequence>
<feature type="domain" description="VOC" evidence="1">
    <location>
        <begin position="4"/>
        <end position="111"/>
    </location>
</feature>
<evidence type="ECO:0000313" key="2">
    <source>
        <dbReference type="EMBL" id="MFC0223188.1"/>
    </source>
</evidence>
<reference evidence="2 3" key="1">
    <citation type="submission" date="2024-09" db="EMBL/GenBank/DDBJ databases">
        <authorList>
            <person name="Sun Q."/>
            <person name="Mori K."/>
        </authorList>
    </citation>
    <scope>NUCLEOTIDE SEQUENCE [LARGE SCALE GENOMIC DNA]</scope>
    <source>
        <strain evidence="2 3">CCM 8654</strain>
    </source>
</reference>
<dbReference type="Proteomes" id="UP001589698">
    <property type="component" value="Unassembled WGS sequence"/>
</dbReference>
<proteinExistence type="predicted"/>
<dbReference type="PANTHER" id="PTHR35908">
    <property type="entry name" value="HYPOTHETICAL FUSION PROTEIN"/>
    <property type="match status" value="1"/>
</dbReference>
<organism evidence="2 3">
    <name type="scientific">Nocardioides zeicaulis</name>
    <dbReference type="NCBI Taxonomy" id="1776857"/>
    <lineage>
        <taxon>Bacteria</taxon>
        <taxon>Bacillati</taxon>
        <taxon>Actinomycetota</taxon>
        <taxon>Actinomycetes</taxon>
        <taxon>Propionibacteriales</taxon>
        <taxon>Nocardioidaceae</taxon>
        <taxon>Nocardioides</taxon>
    </lineage>
</organism>
<dbReference type="Pfam" id="PF18029">
    <property type="entry name" value="Glyoxalase_6"/>
    <property type="match status" value="2"/>
</dbReference>
<protein>
    <submittedName>
        <fullName evidence="2">VOC family protein</fullName>
    </submittedName>
</protein>
<accession>A0ABV6E2H6</accession>
<evidence type="ECO:0000259" key="1">
    <source>
        <dbReference type="PROSITE" id="PS51819"/>
    </source>
</evidence>
<dbReference type="InterPro" id="IPR041581">
    <property type="entry name" value="Glyoxalase_6"/>
</dbReference>
<dbReference type="EMBL" id="JBHLXH010000001">
    <property type="protein sequence ID" value="MFC0223188.1"/>
    <property type="molecule type" value="Genomic_DNA"/>
</dbReference>
<dbReference type="Gene3D" id="3.10.180.10">
    <property type="entry name" value="2,3-Dihydroxybiphenyl 1,2-Dioxygenase, domain 1"/>
    <property type="match status" value="2"/>
</dbReference>
<keyword evidence="3" id="KW-1185">Reference proteome</keyword>
<dbReference type="CDD" id="cd06587">
    <property type="entry name" value="VOC"/>
    <property type="match status" value="1"/>
</dbReference>
<dbReference type="PANTHER" id="PTHR35908:SF1">
    <property type="entry name" value="CONSERVED PROTEIN"/>
    <property type="match status" value="1"/>
</dbReference>
<dbReference type="InterPro" id="IPR037523">
    <property type="entry name" value="VOC_core"/>
</dbReference>
<comment type="caution">
    <text evidence="2">The sequence shown here is derived from an EMBL/GenBank/DDBJ whole genome shotgun (WGS) entry which is preliminary data.</text>
</comment>
<evidence type="ECO:0000313" key="3">
    <source>
        <dbReference type="Proteomes" id="UP001589698"/>
    </source>
</evidence>
<dbReference type="InterPro" id="IPR029068">
    <property type="entry name" value="Glyas_Bleomycin-R_OHBP_Dase"/>
</dbReference>
<gene>
    <name evidence="2" type="ORF">ACFFJG_11915</name>
</gene>
<dbReference type="RefSeq" id="WP_378518944.1">
    <property type="nucleotide sequence ID" value="NZ_CBCSDI010000008.1"/>
</dbReference>
<dbReference type="PROSITE" id="PS51819">
    <property type="entry name" value="VOC"/>
    <property type="match status" value="1"/>
</dbReference>
<name>A0ABV6E2H6_9ACTN</name>
<dbReference type="SUPFAM" id="SSF54593">
    <property type="entry name" value="Glyoxalase/Bleomycin resistance protein/Dihydroxybiphenyl dioxygenase"/>
    <property type="match status" value="2"/>
</dbReference>